<keyword evidence="3" id="KW-1185">Reference proteome</keyword>
<proteinExistence type="predicted"/>
<gene>
    <name evidence="2" type="ORF">A4D02_33185</name>
</gene>
<evidence type="ECO:0000313" key="3">
    <source>
        <dbReference type="Proteomes" id="UP000192277"/>
    </source>
</evidence>
<name>A0ABX3NTA6_9BACT</name>
<dbReference type="EMBL" id="LWBO01000019">
    <property type="protein sequence ID" value="OQP45514.1"/>
    <property type="molecule type" value="Genomic_DNA"/>
</dbReference>
<feature type="compositionally biased region" description="Basic and acidic residues" evidence="1">
    <location>
        <begin position="47"/>
        <end position="68"/>
    </location>
</feature>
<reference evidence="2 3" key="1">
    <citation type="submission" date="2016-04" db="EMBL/GenBank/DDBJ databases">
        <authorList>
            <person name="Chen L."/>
            <person name="Zhuang W."/>
            <person name="Wang G."/>
        </authorList>
    </citation>
    <scope>NUCLEOTIDE SEQUENCE [LARGE SCALE GENOMIC DNA]</scope>
    <source>
        <strain evidence="3">GR20</strain>
    </source>
</reference>
<evidence type="ECO:0000256" key="1">
    <source>
        <dbReference type="SAM" id="MobiDB-lite"/>
    </source>
</evidence>
<sequence>MKWQRAKGKGKRLKGIPHLHIEQSGNCWPCLQDRVTPLYEPLIGDPAFDRDQEPQHKKAPDGKGDDDARFYMERRPHEANVAIRRTLPVVIR</sequence>
<organism evidence="2 3">
    <name type="scientific">Niastella koreensis</name>
    <dbReference type="NCBI Taxonomy" id="354356"/>
    <lineage>
        <taxon>Bacteria</taxon>
        <taxon>Pseudomonadati</taxon>
        <taxon>Bacteroidota</taxon>
        <taxon>Chitinophagia</taxon>
        <taxon>Chitinophagales</taxon>
        <taxon>Chitinophagaceae</taxon>
        <taxon>Niastella</taxon>
    </lineage>
</organism>
<feature type="region of interest" description="Disordered" evidence="1">
    <location>
        <begin position="43"/>
        <end position="68"/>
    </location>
</feature>
<dbReference type="Proteomes" id="UP000192277">
    <property type="component" value="Unassembled WGS sequence"/>
</dbReference>
<protein>
    <submittedName>
        <fullName evidence="2">Uncharacterized protein</fullName>
    </submittedName>
</protein>
<evidence type="ECO:0000313" key="2">
    <source>
        <dbReference type="EMBL" id="OQP45514.1"/>
    </source>
</evidence>
<accession>A0ABX3NTA6</accession>
<comment type="caution">
    <text evidence="2">The sequence shown here is derived from an EMBL/GenBank/DDBJ whole genome shotgun (WGS) entry which is preliminary data.</text>
</comment>